<dbReference type="GO" id="GO:0110051">
    <property type="term" value="P:metabolite repair"/>
    <property type="evidence" value="ECO:0007669"/>
    <property type="project" value="TreeGrafter"/>
</dbReference>
<evidence type="ECO:0000256" key="3">
    <source>
        <dbReference type="ARBA" id="ARBA00022857"/>
    </source>
</evidence>
<gene>
    <name evidence="6" type="primary">nnrD</name>
    <name evidence="8" type="ORF">JJ685_12395</name>
</gene>
<dbReference type="Pfam" id="PF01256">
    <property type="entry name" value="Carb_kinase"/>
    <property type="match status" value="1"/>
</dbReference>
<evidence type="ECO:0000256" key="2">
    <source>
        <dbReference type="ARBA" id="ARBA00022840"/>
    </source>
</evidence>
<feature type="binding site" evidence="6">
    <location>
        <position position="113"/>
    </location>
    <ligand>
        <name>(6S)-NADPHX</name>
        <dbReference type="ChEBI" id="CHEBI:64076"/>
    </ligand>
</feature>
<organism evidence="8 9">
    <name type="scientific">Ramlibacter monticola</name>
    <dbReference type="NCBI Taxonomy" id="1926872"/>
    <lineage>
        <taxon>Bacteria</taxon>
        <taxon>Pseudomonadati</taxon>
        <taxon>Pseudomonadota</taxon>
        <taxon>Betaproteobacteria</taxon>
        <taxon>Burkholderiales</taxon>
        <taxon>Comamonadaceae</taxon>
        <taxon>Ramlibacter</taxon>
    </lineage>
</organism>
<comment type="catalytic activity">
    <reaction evidence="6">
        <text>(6S)-NADHX + ADP = AMP + phosphate + NADH + H(+)</text>
        <dbReference type="Rhea" id="RHEA:32223"/>
        <dbReference type="ChEBI" id="CHEBI:15378"/>
        <dbReference type="ChEBI" id="CHEBI:43474"/>
        <dbReference type="ChEBI" id="CHEBI:57945"/>
        <dbReference type="ChEBI" id="CHEBI:64074"/>
        <dbReference type="ChEBI" id="CHEBI:456215"/>
        <dbReference type="ChEBI" id="CHEBI:456216"/>
        <dbReference type="EC" id="4.2.1.136"/>
    </reaction>
</comment>
<evidence type="ECO:0000256" key="5">
    <source>
        <dbReference type="ARBA" id="ARBA00023239"/>
    </source>
</evidence>
<feature type="binding site" evidence="6">
    <location>
        <position position="228"/>
    </location>
    <ligand>
        <name>(6S)-NADPHX</name>
        <dbReference type="ChEBI" id="CHEBI:64076"/>
    </ligand>
</feature>
<evidence type="ECO:0000313" key="9">
    <source>
        <dbReference type="Proteomes" id="UP000599109"/>
    </source>
</evidence>
<proteinExistence type="inferred from homology"/>
<comment type="catalytic activity">
    <reaction evidence="6">
        <text>(6S)-NADPHX + ADP = AMP + phosphate + NADPH + H(+)</text>
        <dbReference type="Rhea" id="RHEA:32235"/>
        <dbReference type="ChEBI" id="CHEBI:15378"/>
        <dbReference type="ChEBI" id="CHEBI:43474"/>
        <dbReference type="ChEBI" id="CHEBI:57783"/>
        <dbReference type="ChEBI" id="CHEBI:64076"/>
        <dbReference type="ChEBI" id="CHEBI:456215"/>
        <dbReference type="ChEBI" id="CHEBI:456216"/>
        <dbReference type="EC" id="4.2.1.136"/>
    </reaction>
</comment>
<dbReference type="RefSeq" id="WP_201674524.1">
    <property type="nucleotide sequence ID" value="NZ_JAEQNE010000002.1"/>
</dbReference>
<protein>
    <recommendedName>
        <fullName evidence="6">ADP-dependent (S)-NAD(P)H-hydrate dehydratase</fullName>
        <ecNumber evidence="6">4.2.1.136</ecNumber>
    </recommendedName>
    <alternativeName>
        <fullName evidence="6">ADP-dependent NAD(P)HX dehydratase</fullName>
    </alternativeName>
</protein>
<feature type="binding site" evidence="6">
    <location>
        <position position="227"/>
    </location>
    <ligand>
        <name>AMP</name>
        <dbReference type="ChEBI" id="CHEBI:456215"/>
    </ligand>
</feature>
<dbReference type="HAMAP" id="MF_01965">
    <property type="entry name" value="NADHX_dehydratase"/>
    <property type="match status" value="1"/>
</dbReference>
<dbReference type="Proteomes" id="UP000599109">
    <property type="component" value="Unassembled WGS sequence"/>
</dbReference>
<dbReference type="PANTHER" id="PTHR12592:SF0">
    <property type="entry name" value="ATP-DEPENDENT (S)-NAD(P)H-HYDRATE DEHYDRATASE"/>
    <property type="match status" value="1"/>
</dbReference>
<accession>A0A936Z185</accession>
<sequence>MSAVVDEALLRGWPLPQPGADSDKEDRGSVLVLAGSREMPGAAILAGTAALRAGAGKLVIATPQSAATAVAASVPEARVLALPEGSEGAPTLSGLPPLQAIAASLSAVVIGPGMIGSQSTIAFVQAVLPLFRNAVVLLDALALDCVRMPGRFEQPVILTPHAGEMAHLTGHGKEDLQDEPREAACAQAAAWNAVVALKGATTCVAAPDGRCWTHRAQAPGLGTYGSGDVLAGIIAGLAARGCAPEQAAVWGVALHARAGEALAARMGTLGFLARELAGEVPALMEALAA</sequence>
<dbReference type="CDD" id="cd01171">
    <property type="entry name" value="YXKO-related"/>
    <property type="match status" value="1"/>
</dbReference>
<dbReference type="NCBIfam" id="TIGR00196">
    <property type="entry name" value="yjeF_cterm"/>
    <property type="match status" value="1"/>
</dbReference>
<feature type="binding site" evidence="6">
    <location>
        <begin position="198"/>
        <end position="202"/>
    </location>
    <ligand>
        <name>AMP</name>
        <dbReference type="ChEBI" id="CHEBI:456215"/>
    </ligand>
</feature>
<evidence type="ECO:0000259" key="7">
    <source>
        <dbReference type="PROSITE" id="PS51383"/>
    </source>
</evidence>
<evidence type="ECO:0000256" key="6">
    <source>
        <dbReference type="HAMAP-Rule" id="MF_01965"/>
    </source>
</evidence>
<keyword evidence="1 6" id="KW-0547">Nucleotide-binding</keyword>
<keyword evidence="4 6" id="KW-0520">NAD</keyword>
<dbReference type="GO" id="GO:0046496">
    <property type="term" value="P:nicotinamide nucleotide metabolic process"/>
    <property type="evidence" value="ECO:0007669"/>
    <property type="project" value="UniProtKB-UniRule"/>
</dbReference>
<dbReference type="EC" id="4.2.1.136" evidence="6"/>
<feature type="domain" description="YjeF C-terminal" evidence="7">
    <location>
        <begin position="7"/>
        <end position="287"/>
    </location>
</feature>
<comment type="similarity">
    <text evidence="6">Belongs to the NnrD/CARKD family.</text>
</comment>
<comment type="subunit">
    <text evidence="6">Homotetramer.</text>
</comment>
<evidence type="ECO:0000256" key="4">
    <source>
        <dbReference type="ARBA" id="ARBA00023027"/>
    </source>
</evidence>
<comment type="cofactor">
    <cofactor evidence="6">
        <name>Mg(2+)</name>
        <dbReference type="ChEBI" id="CHEBI:18420"/>
    </cofactor>
</comment>
<comment type="function">
    <text evidence="6">Catalyzes the dehydration of the S-form of NAD(P)HX at the expense of ADP, which is converted to AMP. Together with NAD(P)HX epimerase, which catalyzes the epimerization of the S- and R-forms, the enzyme allows the repair of both epimers of NAD(P)HX, a damaged form of NAD(P)H that is a result of enzymatic or heat-dependent hydration.</text>
</comment>
<dbReference type="PANTHER" id="PTHR12592">
    <property type="entry name" value="ATP-DEPENDENT (S)-NAD(P)H-HYDRATE DEHYDRATASE FAMILY MEMBER"/>
    <property type="match status" value="1"/>
</dbReference>
<keyword evidence="5 6" id="KW-0456">Lyase</keyword>
<dbReference type="Gene3D" id="3.40.1190.20">
    <property type="match status" value="1"/>
</dbReference>
<dbReference type="EMBL" id="JAEQNE010000002">
    <property type="protein sequence ID" value="MBL0391931.1"/>
    <property type="molecule type" value="Genomic_DNA"/>
</dbReference>
<dbReference type="SUPFAM" id="SSF53613">
    <property type="entry name" value="Ribokinase-like"/>
    <property type="match status" value="1"/>
</dbReference>
<comment type="caution">
    <text evidence="8">The sequence shown here is derived from an EMBL/GenBank/DDBJ whole genome shotgun (WGS) entry which is preliminary data.</text>
</comment>
<dbReference type="GO" id="GO:0052856">
    <property type="term" value="F:NAD(P)HX epimerase activity"/>
    <property type="evidence" value="ECO:0007669"/>
    <property type="project" value="TreeGrafter"/>
</dbReference>
<keyword evidence="3 6" id="KW-0521">NADP</keyword>
<name>A0A936Z185_9BURK</name>
<dbReference type="GO" id="GO:0005524">
    <property type="term" value="F:ATP binding"/>
    <property type="evidence" value="ECO:0007669"/>
    <property type="project" value="UniProtKB-KW"/>
</dbReference>
<dbReference type="AlphaFoldDB" id="A0A936Z185"/>
<keyword evidence="2 6" id="KW-0067">ATP-binding</keyword>
<dbReference type="PROSITE" id="PS51383">
    <property type="entry name" value="YJEF_C_3"/>
    <property type="match status" value="1"/>
</dbReference>
<dbReference type="InterPro" id="IPR029056">
    <property type="entry name" value="Ribokinase-like"/>
</dbReference>
<dbReference type="GO" id="GO:0052855">
    <property type="term" value="F:ADP-dependent NAD(P)H-hydrate dehydratase activity"/>
    <property type="evidence" value="ECO:0007669"/>
    <property type="project" value="UniProtKB-UniRule"/>
</dbReference>
<evidence type="ECO:0000256" key="1">
    <source>
        <dbReference type="ARBA" id="ARBA00022741"/>
    </source>
</evidence>
<feature type="binding site" evidence="6">
    <location>
        <position position="161"/>
    </location>
    <ligand>
        <name>(6S)-NADPHX</name>
        <dbReference type="ChEBI" id="CHEBI:64076"/>
    </ligand>
</feature>
<feature type="binding site" evidence="6">
    <location>
        <position position="42"/>
    </location>
    <ligand>
        <name>(6S)-NADPHX</name>
        <dbReference type="ChEBI" id="CHEBI:64076"/>
    </ligand>
</feature>
<keyword evidence="9" id="KW-1185">Reference proteome</keyword>
<dbReference type="InterPro" id="IPR000631">
    <property type="entry name" value="CARKD"/>
</dbReference>
<reference evidence="8 9" key="1">
    <citation type="journal article" date="2017" name="Int. J. Syst. Evol. Microbiol.">
        <title>Ramlibacter monticola sp. nov., isolated from forest soil.</title>
        <authorList>
            <person name="Chaudhary D.K."/>
            <person name="Kim J."/>
        </authorList>
    </citation>
    <scope>NUCLEOTIDE SEQUENCE [LARGE SCALE GENOMIC DNA]</scope>
    <source>
        <strain evidence="8 9">KACC 19175</strain>
    </source>
</reference>
<evidence type="ECO:0000313" key="8">
    <source>
        <dbReference type="EMBL" id="MBL0391931.1"/>
    </source>
</evidence>